<accession>A0A4Q9NH07</accession>
<reference evidence="4 5" key="1">
    <citation type="submission" date="2019-01" db="EMBL/GenBank/DDBJ databases">
        <title>Draft genome sequences of three monokaryotic isolates of the white-rot basidiomycete fungus Dichomitus squalens.</title>
        <authorList>
            <consortium name="DOE Joint Genome Institute"/>
            <person name="Lopez S.C."/>
            <person name="Andreopoulos B."/>
            <person name="Pangilinan J."/>
            <person name="Lipzen A."/>
            <person name="Riley R."/>
            <person name="Ahrendt S."/>
            <person name="Ng V."/>
            <person name="Barry K."/>
            <person name="Daum C."/>
            <person name="Grigoriev I.V."/>
            <person name="Hilden K.S."/>
            <person name="Makela M.R."/>
            <person name="de Vries R.P."/>
        </authorList>
    </citation>
    <scope>NUCLEOTIDE SEQUENCE [LARGE SCALE GENOMIC DNA]</scope>
    <source>
        <strain evidence="4 5">CBS 464.89</strain>
    </source>
</reference>
<dbReference type="Proteomes" id="UP000292082">
    <property type="component" value="Unassembled WGS sequence"/>
</dbReference>
<feature type="region of interest" description="Disordered" evidence="1">
    <location>
        <begin position="468"/>
        <end position="504"/>
    </location>
</feature>
<keyword evidence="5" id="KW-1185">Reference proteome</keyword>
<dbReference type="Gene3D" id="2.60.120.260">
    <property type="entry name" value="Galactose-binding domain-like"/>
    <property type="match status" value="1"/>
</dbReference>
<keyword evidence="2" id="KW-1133">Transmembrane helix</keyword>
<feature type="compositionally biased region" description="Low complexity" evidence="1">
    <location>
        <begin position="468"/>
        <end position="477"/>
    </location>
</feature>
<keyword evidence="2" id="KW-0812">Transmembrane</keyword>
<feature type="compositionally biased region" description="Low complexity" evidence="1">
    <location>
        <begin position="196"/>
        <end position="257"/>
    </location>
</feature>
<dbReference type="AlphaFoldDB" id="A0A4Q9NH07"/>
<protein>
    <submittedName>
        <fullName evidence="4">Uncharacterized protein</fullName>
    </submittedName>
</protein>
<evidence type="ECO:0000313" key="5">
    <source>
        <dbReference type="Proteomes" id="UP000292082"/>
    </source>
</evidence>
<proteinExistence type="predicted"/>
<feature type="chain" id="PRO_5043635613" evidence="3">
    <location>
        <begin position="28"/>
        <end position="536"/>
    </location>
</feature>
<feature type="compositionally biased region" description="Polar residues" evidence="1">
    <location>
        <begin position="350"/>
        <end position="391"/>
    </location>
</feature>
<evidence type="ECO:0000256" key="3">
    <source>
        <dbReference type="SAM" id="SignalP"/>
    </source>
</evidence>
<feature type="region of interest" description="Disordered" evidence="1">
    <location>
        <begin position="346"/>
        <end position="421"/>
    </location>
</feature>
<evidence type="ECO:0000256" key="2">
    <source>
        <dbReference type="SAM" id="Phobius"/>
    </source>
</evidence>
<organism evidence="4 5">
    <name type="scientific">Dichomitus squalens</name>
    <dbReference type="NCBI Taxonomy" id="114155"/>
    <lineage>
        <taxon>Eukaryota</taxon>
        <taxon>Fungi</taxon>
        <taxon>Dikarya</taxon>
        <taxon>Basidiomycota</taxon>
        <taxon>Agaricomycotina</taxon>
        <taxon>Agaricomycetes</taxon>
        <taxon>Polyporales</taxon>
        <taxon>Polyporaceae</taxon>
        <taxon>Dichomitus</taxon>
    </lineage>
</organism>
<feature type="region of interest" description="Disordered" evidence="1">
    <location>
        <begin position="183"/>
        <end position="292"/>
    </location>
</feature>
<gene>
    <name evidence="4" type="ORF">BD310DRAFT_50764</name>
</gene>
<name>A0A4Q9NH07_9APHY</name>
<keyword evidence="2" id="KW-0472">Membrane</keyword>
<keyword evidence="3" id="KW-0732">Signal</keyword>
<sequence length="536" mass="56563">MTGCLPPHCPGCSRFLILLFTAAGALAGTTTRTIDDQDGDSVTGLIPSYSGAWNLGPQCTGCRVQPDQSQAFSGTWHDATAHAGEEIRTMTAQFNGTAVYVYGILAPPIQYITTLTNVTFLLDGALVGSYSNDPTSTDYQYNVLMYSNENLPNEEHTIVLQDTGDTNPSLILFDHIVYTFTDQDPSSPARLPPITSPTQQPTSPRATSSSPSTPSSSSSTQSLSSSLSYIPSSNPPTSSHDSSTSLPSSGSQSPTSSGDNVTSTFTSSPNAGEQRTTTNASPTASPHRSGAAVGSIAGGVAGGVAVLIIVAALLCCMRRRRRRAVVGPSQEKRVVDDPLPTTIHPFGASMHSTSTMQSPLLNGQHATNVSSTSALSVSEPSSVVSRWQMSRQENDKGVDSGVGEAPDSRPLPDAPVSPSIASPSLQLEHSQSNLTFSIPVMHLDSSSRTPTEQDSDHKSDIEFSAPSRLAAAPPRASQELPAPQTLPSPPIRSPTSISGVSTLRNQVVLLQEEITRLREEQELQRLLAEPPPEYAP</sequence>
<feature type="transmembrane region" description="Helical" evidence="2">
    <location>
        <begin position="291"/>
        <end position="314"/>
    </location>
</feature>
<dbReference type="EMBL" id="ML145093">
    <property type="protein sequence ID" value="TBU62452.1"/>
    <property type="molecule type" value="Genomic_DNA"/>
</dbReference>
<evidence type="ECO:0000256" key="1">
    <source>
        <dbReference type="SAM" id="MobiDB-lite"/>
    </source>
</evidence>
<evidence type="ECO:0000313" key="4">
    <source>
        <dbReference type="EMBL" id="TBU62452.1"/>
    </source>
</evidence>
<feature type="compositionally biased region" description="Polar residues" evidence="1">
    <location>
        <begin position="258"/>
        <end position="286"/>
    </location>
</feature>
<feature type="signal peptide" evidence="3">
    <location>
        <begin position="1"/>
        <end position="27"/>
    </location>
</feature>